<feature type="compositionally biased region" description="Low complexity" evidence="5">
    <location>
        <begin position="951"/>
        <end position="964"/>
    </location>
</feature>
<dbReference type="Proteomes" id="UP001164746">
    <property type="component" value="Chromosome 2"/>
</dbReference>
<feature type="region of interest" description="Disordered" evidence="5">
    <location>
        <begin position="351"/>
        <end position="375"/>
    </location>
</feature>
<reference evidence="7" key="1">
    <citation type="submission" date="2022-11" db="EMBL/GenBank/DDBJ databases">
        <title>Centuries of genome instability and evolution in soft-shell clam transmissible cancer (bioRxiv).</title>
        <authorList>
            <person name="Hart S.F.M."/>
            <person name="Yonemitsu M.A."/>
            <person name="Giersch R.M."/>
            <person name="Beal B.F."/>
            <person name="Arriagada G."/>
            <person name="Davis B.W."/>
            <person name="Ostrander E.A."/>
            <person name="Goff S.P."/>
            <person name="Metzger M.J."/>
        </authorList>
    </citation>
    <scope>NUCLEOTIDE SEQUENCE</scope>
    <source>
        <strain evidence="7">MELC-2E11</strain>
        <tissue evidence="7">Siphon/mantle</tissue>
    </source>
</reference>
<feature type="compositionally biased region" description="Polar residues" evidence="5">
    <location>
        <begin position="77"/>
        <end position="87"/>
    </location>
</feature>
<feature type="compositionally biased region" description="Low complexity" evidence="5">
    <location>
        <begin position="300"/>
        <end position="311"/>
    </location>
</feature>
<dbReference type="InterPro" id="IPR052440">
    <property type="entry name" value="Trans_Reg/Chrom_Remod"/>
</dbReference>
<keyword evidence="1" id="KW-0597">Phosphoprotein</keyword>
<feature type="compositionally biased region" description="Basic residues" evidence="5">
    <location>
        <begin position="774"/>
        <end position="787"/>
    </location>
</feature>
<feature type="compositionally biased region" description="Low complexity" evidence="5">
    <location>
        <begin position="354"/>
        <end position="365"/>
    </location>
</feature>
<evidence type="ECO:0000313" key="7">
    <source>
        <dbReference type="EMBL" id="WAQ96560.1"/>
    </source>
</evidence>
<name>A0ABY7DNH8_MYAAR</name>
<dbReference type="PROSITE" id="PS51805">
    <property type="entry name" value="EPHD"/>
    <property type="match status" value="1"/>
</dbReference>
<feature type="compositionally biased region" description="Polar residues" evidence="5">
    <location>
        <begin position="203"/>
        <end position="216"/>
    </location>
</feature>
<feature type="region of interest" description="Disordered" evidence="5">
    <location>
        <begin position="774"/>
        <end position="823"/>
    </location>
</feature>
<keyword evidence="8" id="KW-1185">Reference proteome</keyword>
<keyword evidence="3" id="KW-0863">Zinc-finger</keyword>
<evidence type="ECO:0000256" key="3">
    <source>
        <dbReference type="ARBA" id="ARBA00022771"/>
    </source>
</evidence>
<feature type="region of interest" description="Disordered" evidence="5">
    <location>
        <begin position="1"/>
        <end position="23"/>
    </location>
</feature>
<dbReference type="PANTHER" id="PTHR14955:SF4">
    <property type="entry name" value="PHD-TYPE DOMAIN-CONTAINING PROTEIN"/>
    <property type="match status" value="1"/>
</dbReference>
<feature type="region of interest" description="Disordered" evidence="5">
    <location>
        <begin position="482"/>
        <end position="657"/>
    </location>
</feature>
<dbReference type="InterPro" id="IPR001965">
    <property type="entry name" value="Znf_PHD"/>
</dbReference>
<organism evidence="7 8">
    <name type="scientific">Mya arenaria</name>
    <name type="common">Soft-shell clam</name>
    <dbReference type="NCBI Taxonomy" id="6604"/>
    <lineage>
        <taxon>Eukaryota</taxon>
        <taxon>Metazoa</taxon>
        <taxon>Spiralia</taxon>
        <taxon>Lophotrochozoa</taxon>
        <taxon>Mollusca</taxon>
        <taxon>Bivalvia</taxon>
        <taxon>Autobranchia</taxon>
        <taxon>Heteroconchia</taxon>
        <taxon>Euheterodonta</taxon>
        <taxon>Imparidentia</taxon>
        <taxon>Neoheterodontei</taxon>
        <taxon>Myida</taxon>
        <taxon>Myoidea</taxon>
        <taxon>Myidae</taxon>
        <taxon>Mya</taxon>
    </lineage>
</organism>
<feature type="compositionally biased region" description="Basic and acidic residues" evidence="5">
    <location>
        <begin position="810"/>
        <end position="823"/>
    </location>
</feature>
<feature type="region of interest" description="Disordered" evidence="5">
    <location>
        <begin position="196"/>
        <end position="218"/>
    </location>
</feature>
<dbReference type="InterPro" id="IPR013083">
    <property type="entry name" value="Znf_RING/FYVE/PHD"/>
</dbReference>
<dbReference type="InterPro" id="IPR034732">
    <property type="entry name" value="EPHD"/>
</dbReference>
<accession>A0ABY7DNH8</accession>
<feature type="compositionally biased region" description="Basic and acidic residues" evidence="5">
    <location>
        <begin position="645"/>
        <end position="657"/>
    </location>
</feature>
<feature type="compositionally biased region" description="Basic and acidic residues" evidence="5">
    <location>
        <begin position="563"/>
        <end position="628"/>
    </location>
</feature>
<keyword evidence="4" id="KW-0862">Zinc</keyword>
<feature type="compositionally biased region" description="Basic and acidic residues" evidence="5">
    <location>
        <begin position="1"/>
        <end position="15"/>
    </location>
</feature>
<feature type="region of interest" description="Disordered" evidence="5">
    <location>
        <begin position="939"/>
        <end position="969"/>
    </location>
</feature>
<protein>
    <submittedName>
        <fullName evidence="7">TCF20-like protein</fullName>
    </submittedName>
</protein>
<feature type="domain" description="PHD-type" evidence="6">
    <location>
        <begin position="972"/>
        <end position="1022"/>
    </location>
</feature>
<proteinExistence type="predicted"/>
<dbReference type="EMBL" id="CP111013">
    <property type="protein sequence ID" value="WAQ96560.1"/>
    <property type="molecule type" value="Genomic_DNA"/>
</dbReference>
<evidence type="ECO:0000313" key="8">
    <source>
        <dbReference type="Proteomes" id="UP001164746"/>
    </source>
</evidence>
<dbReference type="SMART" id="SM00249">
    <property type="entry name" value="PHD"/>
    <property type="match status" value="1"/>
</dbReference>
<gene>
    <name evidence="7" type="ORF">MAR_029250</name>
</gene>
<dbReference type="Gene3D" id="3.30.40.10">
    <property type="entry name" value="Zinc/RING finger domain, C3HC4 (zinc finger)"/>
    <property type="match status" value="1"/>
</dbReference>
<evidence type="ECO:0000259" key="6">
    <source>
        <dbReference type="PROSITE" id="PS51805"/>
    </source>
</evidence>
<feature type="region of interest" description="Disordered" evidence="5">
    <location>
        <begin position="74"/>
        <end position="97"/>
    </location>
</feature>
<feature type="compositionally biased region" description="Basic residues" evidence="5">
    <location>
        <begin position="493"/>
        <end position="516"/>
    </location>
</feature>
<dbReference type="PANTHER" id="PTHR14955">
    <property type="entry name" value="RETINOIC ACID INDUCED 1/TRANSCRIPTION FACTOR 20"/>
    <property type="match status" value="1"/>
</dbReference>
<sequence>MHRNTDTDASYHDEAASMMSSQSPYRLCQQQNINSGFPQQGFSYSALTPGPGGQQFNMGSMAATGNSQYRFPGQVPGSPTRSLSSVRNPHPHLRSSVQNPQDVANNILHMANSSYPTNHNVQIPLSQARSGHYNVQQPSSQYGSMQQQQQDSCRQMTGDSGQFTYANTSPHMAGREFGMSLHMQREVGMSPVSPAPGGMMHSPHSQRSSHSVTGASPCSMHSPGMGNVQSPIPDMVQDQWRMSMQTHQQTMDSMQQGMFGHHTPNHGQHRAQQGHDVVPSPPTQGQYRAHQGHNMVPSPTTQGQHRTQQGHDMVPSPPTQGQLRAHQRHEVIPSPPTQGQYRAHQGHNMVPSPTTQGQHRTQQGHNMVPSPTTQGQQRAHQGLNMIASPPSHQLQVSVSSPSQPVQCYSRDVVNQFGVGYVDHSMCDSDQDSLGYTSPYGDMVDGPVGLDNGNGTVTMGDFVFIEEEEEYLTTAKPKNKAVKNITLPTDMNHNAKKNGHLKTSTSKKKANSKRQSSKHSGESSSRSNSPSKSRNNSPAKSRNSSPPKSSHKQKKKLSLEVSDDEKNSSDKEKNKETKPEVVKTSKSSPETKRACVKDSVKTRKLAKKEQNELEKAHNHPAKPARETKTQDINGVRPSLSPAVIKPCEDSDNDKKADKNLVKEEVMKYEEVIEIDSDSSDGNVDKKVAINDITVKDVIDLDSDDSKSETQESCEFKFTLVEESVTDLHPNILEFEGEDVKMSSKNCDKKIREDSKVIEMKKSEDYENKAKCVKNKQPKVKRKYTKKKSNTFEDDDPDFETGPKKQNFKSIKAHDVESKKRREKKDKWANFKGPKIVVEGSKETPDKCFVINDPFDEIDSKGSKRSKVVAQNVTRIEISHLPSDKSVLTPNSDNLDSENWACALCGKHSSYKFLGDLFGPYTVETMSTDLLELSPKVTLGNVKKRKSDDSQASTSKSIRSGRRSGSVARETSEWKEPCSKCNEEGAMIGCLNKGCQQKFHHACAQDSDCYLDEENFSLLCPKHKIKKLKQLESSTSGIG</sequence>
<dbReference type="Pfam" id="PF13771">
    <property type="entry name" value="zf-HC5HC2H"/>
    <property type="match status" value="1"/>
</dbReference>
<evidence type="ECO:0000256" key="1">
    <source>
        <dbReference type="ARBA" id="ARBA00022553"/>
    </source>
</evidence>
<evidence type="ECO:0000256" key="2">
    <source>
        <dbReference type="ARBA" id="ARBA00022723"/>
    </source>
</evidence>
<keyword evidence="2" id="KW-0479">Metal-binding</keyword>
<feature type="region of interest" description="Disordered" evidence="5">
    <location>
        <begin position="256"/>
        <end position="321"/>
    </location>
</feature>
<feature type="compositionally biased region" description="Low complexity" evidence="5">
    <location>
        <begin position="521"/>
        <end position="547"/>
    </location>
</feature>
<evidence type="ECO:0000256" key="5">
    <source>
        <dbReference type="SAM" id="MobiDB-lite"/>
    </source>
</evidence>
<evidence type="ECO:0000256" key="4">
    <source>
        <dbReference type="ARBA" id="ARBA00022833"/>
    </source>
</evidence>